<dbReference type="Pfam" id="PF13609">
    <property type="entry name" value="Porin_4"/>
    <property type="match status" value="1"/>
</dbReference>
<organism evidence="12 13">
    <name type="scientific">Ottowia flava</name>
    <dbReference type="NCBI Taxonomy" id="2675430"/>
    <lineage>
        <taxon>Bacteria</taxon>
        <taxon>Pseudomonadati</taxon>
        <taxon>Pseudomonadota</taxon>
        <taxon>Betaproteobacteria</taxon>
        <taxon>Burkholderiales</taxon>
        <taxon>Comamonadaceae</taxon>
        <taxon>Ottowia</taxon>
    </lineage>
</organism>
<dbReference type="PANTHER" id="PTHR34501:SF9">
    <property type="entry name" value="MAJOR OUTER MEMBRANE PROTEIN P.IA"/>
    <property type="match status" value="1"/>
</dbReference>
<gene>
    <name evidence="12" type="ORF">ACFSF0_08775</name>
</gene>
<dbReference type="Gene3D" id="2.40.160.10">
    <property type="entry name" value="Porin"/>
    <property type="match status" value="1"/>
</dbReference>
<evidence type="ECO:0000256" key="3">
    <source>
        <dbReference type="ARBA" id="ARBA00022448"/>
    </source>
</evidence>
<comment type="caution">
    <text evidence="12">The sequence shown here is derived from an EMBL/GenBank/DDBJ whole genome shotgun (WGS) entry which is preliminary data.</text>
</comment>
<keyword evidence="6" id="KW-0732">Signal</keyword>
<dbReference type="InterPro" id="IPR033900">
    <property type="entry name" value="Gram_neg_porin_domain"/>
</dbReference>
<evidence type="ECO:0000256" key="6">
    <source>
        <dbReference type="ARBA" id="ARBA00022729"/>
    </source>
</evidence>
<evidence type="ECO:0000256" key="10">
    <source>
        <dbReference type="ARBA" id="ARBA00023237"/>
    </source>
</evidence>
<evidence type="ECO:0000256" key="4">
    <source>
        <dbReference type="ARBA" id="ARBA00022452"/>
    </source>
</evidence>
<name>A0ABW4KWJ1_9BURK</name>
<evidence type="ECO:0000259" key="11">
    <source>
        <dbReference type="Pfam" id="PF13609"/>
    </source>
</evidence>
<feature type="domain" description="Porin" evidence="11">
    <location>
        <begin position="16"/>
        <end position="319"/>
    </location>
</feature>
<keyword evidence="10" id="KW-0998">Cell outer membrane</keyword>
<dbReference type="PANTHER" id="PTHR34501">
    <property type="entry name" value="PROTEIN YDDL-RELATED"/>
    <property type="match status" value="1"/>
</dbReference>
<evidence type="ECO:0000313" key="12">
    <source>
        <dbReference type="EMBL" id="MFD1710695.1"/>
    </source>
</evidence>
<dbReference type="Proteomes" id="UP001597304">
    <property type="component" value="Unassembled WGS sequence"/>
</dbReference>
<evidence type="ECO:0000256" key="9">
    <source>
        <dbReference type="ARBA" id="ARBA00023136"/>
    </source>
</evidence>
<evidence type="ECO:0000256" key="8">
    <source>
        <dbReference type="ARBA" id="ARBA00023114"/>
    </source>
</evidence>
<comment type="subunit">
    <text evidence="2">Homotrimer.</text>
</comment>
<dbReference type="InterPro" id="IPR023614">
    <property type="entry name" value="Porin_dom_sf"/>
</dbReference>
<keyword evidence="7" id="KW-0406">Ion transport</keyword>
<protein>
    <submittedName>
        <fullName evidence="12">Porin</fullName>
    </submittedName>
</protein>
<comment type="subcellular location">
    <subcellularLocation>
        <location evidence="1">Cell outer membrane</location>
        <topology evidence="1">Multi-pass membrane protein</topology>
    </subcellularLocation>
</comment>
<reference evidence="13" key="1">
    <citation type="journal article" date="2019" name="Int. J. Syst. Evol. Microbiol.">
        <title>The Global Catalogue of Microorganisms (GCM) 10K type strain sequencing project: providing services to taxonomists for standard genome sequencing and annotation.</title>
        <authorList>
            <consortium name="The Broad Institute Genomics Platform"/>
            <consortium name="The Broad Institute Genome Sequencing Center for Infectious Disease"/>
            <person name="Wu L."/>
            <person name="Ma J."/>
        </authorList>
    </citation>
    <scope>NUCLEOTIDE SEQUENCE [LARGE SCALE GENOMIC DNA]</scope>
    <source>
        <strain evidence="13">LMG 29247</strain>
    </source>
</reference>
<dbReference type="InterPro" id="IPR050298">
    <property type="entry name" value="Gram-neg_bact_OMP"/>
</dbReference>
<evidence type="ECO:0000256" key="7">
    <source>
        <dbReference type="ARBA" id="ARBA00023065"/>
    </source>
</evidence>
<keyword evidence="3" id="KW-0813">Transport</keyword>
<keyword evidence="5" id="KW-0812">Transmembrane</keyword>
<evidence type="ECO:0000256" key="1">
    <source>
        <dbReference type="ARBA" id="ARBA00004571"/>
    </source>
</evidence>
<sequence length="350" mass="37819">MNPNEETMVTKVIWKAVAVAMIGTGGAMAQGSNVTMYGIVDAAVEHQGGVASGDATRMRSGGLSGGRFGLRGNEDLGGGMRAVFTLESGVEVDKGAASDPARFWNRQAYVGIGGRWGELTLGRQYTGSFLVLTGYMPKHFALLYEPVGTVTTSRVNSSFVYDGKFDAFRVRAHASMKSSLPGGAGATHGVGVSYALGNGSIAAYYDSVDGDLTDNGRSRRRLFGVAAKYKWEDLTFVGGWRKTKADTDLGRIALRDRFWWLGVAYRVTPATELSVAYYRNDIRQRGPATDIRAPQQLSLWLMHNLSKRTTLYAAAAHSRHAPLNFGFGGYTLADSKRSQTGVAMGIRHTF</sequence>
<keyword evidence="13" id="KW-1185">Reference proteome</keyword>
<keyword evidence="9" id="KW-0472">Membrane</keyword>
<evidence type="ECO:0000313" key="13">
    <source>
        <dbReference type="Proteomes" id="UP001597304"/>
    </source>
</evidence>
<dbReference type="SUPFAM" id="SSF56935">
    <property type="entry name" value="Porins"/>
    <property type="match status" value="1"/>
</dbReference>
<keyword evidence="4" id="KW-1134">Transmembrane beta strand</keyword>
<keyword evidence="8" id="KW-0626">Porin</keyword>
<proteinExistence type="predicted"/>
<accession>A0ABW4KWJ1</accession>
<dbReference type="EMBL" id="JBHUEJ010000018">
    <property type="protein sequence ID" value="MFD1710695.1"/>
    <property type="molecule type" value="Genomic_DNA"/>
</dbReference>
<dbReference type="RefSeq" id="WP_147914571.1">
    <property type="nucleotide sequence ID" value="NZ_JBHUEJ010000018.1"/>
</dbReference>
<evidence type="ECO:0000256" key="2">
    <source>
        <dbReference type="ARBA" id="ARBA00011233"/>
    </source>
</evidence>
<evidence type="ECO:0000256" key="5">
    <source>
        <dbReference type="ARBA" id="ARBA00022692"/>
    </source>
</evidence>
<dbReference type="CDD" id="cd00342">
    <property type="entry name" value="gram_neg_porins"/>
    <property type="match status" value="1"/>
</dbReference>